<feature type="transmembrane region" description="Helical" evidence="1">
    <location>
        <begin position="87"/>
        <end position="109"/>
    </location>
</feature>
<dbReference type="EMBL" id="JBHUFD010000002">
    <property type="protein sequence ID" value="MFD1872309.1"/>
    <property type="molecule type" value="Genomic_DNA"/>
</dbReference>
<gene>
    <name evidence="2" type="ORF">ACFSDX_07715</name>
</gene>
<name>A0ABW4QRT4_9BACT</name>
<accession>A0ABW4QRT4</accession>
<evidence type="ECO:0000313" key="3">
    <source>
        <dbReference type="Proteomes" id="UP001597197"/>
    </source>
</evidence>
<comment type="caution">
    <text evidence="2">The sequence shown here is derived from an EMBL/GenBank/DDBJ whole genome shotgun (WGS) entry which is preliminary data.</text>
</comment>
<evidence type="ECO:0000313" key="2">
    <source>
        <dbReference type="EMBL" id="MFD1872309.1"/>
    </source>
</evidence>
<dbReference type="Pfam" id="PF13858">
    <property type="entry name" value="DUF4199"/>
    <property type="match status" value="1"/>
</dbReference>
<feature type="transmembrane region" description="Helical" evidence="1">
    <location>
        <begin position="23"/>
        <end position="42"/>
    </location>
</feature>
<sequence>MLPANTTPSGLETPSGSDAVGRLALRFGVGVGVLCSLWLLFLQLTGNNPFGPKQLLGQLFVPFAVIASQWMLRRTVAPVLPGVGRSLAVGGLTALLAALIAAGSVWSLAHGVDEKALARNRAEMVEILRVQQRETPKEKRNARLETQQVQRVEELSIRDLAMSTFTRVLLLGMVVGLPSGIFFRK</sequence>
<protein>
    <submittedName>
        <fullName evidence="2">DUF4199 domain-containing protein</fullName>
    </submittedName>
</protein>
<evidence type="ECO:0000256" key="1">
    <source>
        <dbReference type="SAM" id="Phobius"/>
    </source>
</evidence>
<dbReference type="RefSeq" id="WP_382312706.1">
    <property type="nucleotide sequence ID" value="NZ_JBHUFD010000002.1"/>
</dbReference>
<proteinExistence type="predicted"/>
<keyword evidence="3" id="KW-1185">Reference proteome</keyword>
<organism evidence="2 3">
    <name type="scientific">Hymenobacter bucti</name>
    <dbReference type="NCBI Taxonomy" id="1844114"/>
    <lineage>
        <taxon>Bacteria</taxon>
        <taxon>Pseudomonadati</taxon>
        <taxon>Bacteroidota</taxon>
        <taxon>Cytophagia</taxon>
        <taxon>Cytophagales</taxon>
        <taxon>Hymenobacteraceae</taxon>
        <taxon>Hymenobacter</taxon>
    </lineage>
</organism>
<keyword evidence="1" id="KW-0472">Membrane</keyword>
<keyword evidence="1" id="KW-0812">Transmembrane</keyword>
<dbReference type="InterPro" id="IPR025250">
    <property type="entry name" value="DUF4199"/>
</dbReference>
<feature type="transmembrane region" description="Helical" evidence="1">
    <location>
        <begin position="165"/>
        <end position="183"/>
    </location>
</feature>
<feature type="transmembrane region" description="Helical" evidence="1">
    <location>
        <begin position="54"/>
        <end position="72"/>
    </location>
</feature>
<dbReference type="Proteomes" id="UP001597197">
    <property type="component" value="Unassembled WGS sequence"/>
</dbReference>
<reference evidence="3" key="1">
    <citation type="journal article" date="2019" name="Int. J. Syst. Evol. Microbiol.">
        <title>The Global Catalogue of Microorganisms (GCM) 10K type strain sequencing project: providing services to taxonomists for standard genome sequencing and annotation.</title>
        <authorList>
            <consortium name="The Broad Institute Genomics Platform"/>
            <consortium name="The Broad Institute Genome Sequencing Center for Infectious Disease"/>
            <person name="Wu L."/>
            <person name="Ma J."/>
        </authorList>
    </citation>
    <scope>NUCLEOTIDE SEQUENCE [LARGE SCALE GENOMIC DNA]</scope>
    <source>
        <strain evidence="3">CGMCC 1.15795</strain>
    </source>
</reference>
<keyword evidence="1" id="KW-1133">Transmembrane helix</keyword>